<feature type="compositionally biased region" description="Basic and acidic residues" evidence="1">
    <location>
        <begin position="57"/>
        <end position="66"/>
    </location>
</feature>
<dbReference type="EMBL" id="VOGC01000004">
    <property type="protein sequence ID" value="MQN01277.1"/>
    <property type="molecule type" value="Genomic_DNA"/>
</dbReference>
<keyword evidence="3" id="KW-1185">Reference proteome</keyword>
<evidence type="ECO:0000256" key="1">
    <source>
        <dbReference type="SAM" id="MobiDB-lite"/>
    </source>
</evidence>
<dbReference type="Proteomes" id="UP000460257">
    <property type="component" value="Unassembled WGS sequence"/>
</dbReference>
<protein>
    <submittedName>
        <fullName evidence="2">Uncharacterized protein</fullName>
    </submittedName>
</protein>
<feature type="region of interest" description="Disordered" evidence="1">
    <location>
        <begin position="22"/>
        <end position="88"/>
    </location>
</feature>
<accession>A0A6N7J0Z2</accession>
<name>A0A6N7J0Z2_9FIRM</name>
<evidence type="ECO:0000313" key="2">
    <source>
        <dbReference type="EMBL" id="MQN01277.1"/>
    </source>
</evidence>
<organism evidence="2 3">
    <name type="scientific">Candidatus Weimeria bifida</name>
    <dbReference type="NCBI Taxonomy" id="2599074"/>
    <lineage>
        <taxon>Bacteria</taxon>
        <taxon>Bacillati</taxon>
        <taxon>Bacillota</taxon>
        <taxon>Clostridia</taxon>
        <taxon>Lachnospirales</taxon>
        <taxon>Lachnospiraceae</taxon>
        <taxon>Candidatus Weimeria</taxon>
    </lineage>
</organism>
<dbReference type="AlphaFoldDB" id="A0A6N7J0Z2"/>
<gene>
    <name evidence="2" type="ORF">FRC54_04935</name>
</gene>
<sequence length="173" mass="17926">MALGAVSGAGYYDGYQNFSINGYGDSKNNDDSKKPVVNPGESETKKPGRKSSPAECETCRNRKYQDGSDEGNVSFKAASHVSPEAAGPAVMAHEGEHVANAYSKASQRGGKVLAANVTIKTSICPECGRVYVSGGVTNTMIAYPQASTQPYQANAKSLDAANGAIGANVNEVA</sequence>
<comment type="caution">
    <text evidence="2">The sequence shown here is derived from an EMBL/GenBank/DDBJ whole genome shotgun (WGS) entry which is preliminary data.</text>
</comment>
<reference evidence="2" key="1">
    <citation type="journal article" date="2020" name="Appl. Environ. Microbiol.">
        <title>Medium-Chain Fatty Acid Synthesis by 'Candidatus Weimeria bifida' gen. nov., sp. nov., and 'Candidatus Pseudoramibacter fermentans' sp. nov.</title>
        <authorList>
            <person name="Scarborough M.J."/>
            <person name="Myers K.S."/>
            <person name="Donohue T.J."/>
            <person name="Noguera D.R."/>
        </authorList>
    </citation>
    <scope>NUCLEOTIDE SEQUENCE</scope>
    <source>
        <strain evidence="2">LCO1.1</strain>
    </source>
</reference>
<evidence type="ECO:0000313" key="3">
    <source>
        <dbReference type="Proteomes" id="UP000460257"/>
    </source>
</evidence>
<proteinExistence type="predicted"/>